<dbReference type="RefSeq" id="WP_111877691.1">
    <property type="nucleotide sequence ID" value="NZ_CBCSGC010000097.1"/>
</dbReference>
<keyword evidence="2" id="KW-0378">Hydrolase</keyword>
<protein>
    <submittedName>
        <fullName evidence="2">ATP-dependent DNA helicase RecG</fullName>
    </submittedName>
</protein>
<comment type="caution">
    <text evidence="2">The sequence shown here is derived from an EMBL/GenBank/DDBJ whole genome shotgun (WGS) entry which is preliminary data.</text>
</comment>
<evidence type="ECO:0000313" key="2">
    <source>
        <dbReference type="EMBL" id="RAR80363.1"/>
    </source>
</evidence>
<sequence length="402" mass="44217">MRLTDEQLLVLLSDLESDRAERKESFKGDAPEKVRQAVCAFANDLPGHGQPGVVFIGAKDGDGALTGLEITDQLLLALADIRSDGNILPFPSMTVEKRRLGDKDVVVMTVMPAEAPPVKYKGRICIRTGPRHGIANAQDERLLNERRRHGDLPFDLQPVSFASLADLSRSAFETEYLPGAFAPDVLEANHRTYEERLSACRMIDSVASPLPTVLGAMVIGTRPRDLIPCSYVQFLRIDGVELDDPIVDEAVIDGRLGEIIGRLDDKLRAHIATRVDVASGDVERRRADYPLAALQQLLRNAVMHRTYEATNAPIRVTWFNDRIEIVSPGGPYGIVNAGNFGQPGITDYRNPHLAEALKVLGYVQRFGVGIATARRLLADNGNPLPEFEVRATHVLVIVRRPA</sequence>
<keyword evidence="3" id="KW-1185">Reference proteome</keyword>
<proteinExistence type="predicted"/>
<dbReference type="OrthoDB" id="9768354at2"/>
<accession>A0A328Z4J7</accession>
<feature type="domain" description="Schlafen AlbA-2" evidence="1">
    <location>
        <begin position="16"/>
        <end position="131"/>
    </location>
</feature>
<keyword evidence="2" id="KW-0547">Nucleotide-binding</keyword>
<dbReference type="InterPro" id="IPR038475">
    <property type="entry name" value="RecG_C_sf"/>
</dbReference>
<name>A0A328Z4J7_9BURK</name>
<dbReference type="InterPro" id="IPR007421">
    <property type="entry name" value="Schlafen_AlbA_2_dom"/>
</dbReference>
<evidence type="ECO:0000313" key="3">
    <source>
        <dbReference type="Proteomes" id="UP000248856"/>
    </source>
</evidence>
<dbReference type="Pfam" id="PF04326">
    <property type="entry name" value="SLFN_AlbA_2"/>
    <property type="match status" value="1"/>
</dbReference>
<reference evidence="2 3" key="1">
    <citation type="submission" date="2018-06" db="EMBL/GenBank/DDBJ databases">
        <title>Genomic Encyclopedia of Archaeal and Bacterial Type Strains, Phase II (KMG-II): from individual species to whole genera.</title>
        <authorList>
            <person name="Goeker M."/>
        </authorList>
    </citation>
    <scope>NUCLEOTIDE SEQUENCE [LARGE SCALE GENOMIC DNA]</scope>
    <source>
        <strain evidence="2 3">CFPB 3232</strain>
    </source>
</reference>
<gene>
    <name evidence="2" type="ORF">AX018_102359</name>
</gene>
<keyword evidence="2" id="KW-0347">Helicase</keyword>
<dbReference type="EMBL" id="QLTA01000023">
    <property type="protein sequence ID" value="RAR80363.1"/>
    <property type="molecule type" value="Genomic_DNA"/>
</dbReference>
<keyword evidence="2" id="KW-0067">ATP-binding</keyword>
<dbReference type="Gene3D" id="3.30.565.60">
    <property type="match status" value="1"/>
</dbReference>
<dbReference type="PANTHER" id="PTHR30595">
    <property type="entry name" value="GLPR-RELATED TRANSCRIPTIONAL REPRESSOR"/>
    <property type="match status" value="1"/>
</dbReference>
<dbReference type="InterPro" id="IPR038461">
    <property type="entry name" value="Schlafen_AlbA_2_dom_sf"/>
</dbReference>
<dbReference type="PANTHER" id="PTHR30595:SF6">
    <property type="entry name" value="SCHLAFEN ALBA-2 DOMAIN-CONTAINING PROTEIN"/>
    <property type="match status" value="1"/>
</dbReference>
<dbReference type="AlphaFoldDB" id="A0A328Z4J7"/>
<organism evidence="2 3">
    <name type="scientific">Paracidovorax anthurii</name>
    <dbReference type="NCBI Taxonomy" id="78229"/>
    <lineage>
        <taxon>Bacteria</taxon>
        <taxon>Pseudomonadati</taxon>
        <taxon>Pseudomonadota</taxon>
        <taxon>Betaproteobacteria</taxon>
        <taxon>Burkholderiales</taxon>
        <taxon>Comamonadaceae</taxon>
        <taxon>Paracidovorax</taxon>
    </lineage>
</organism>
<dbReference type="GO" id="GO:0004386">
    <property type="term" value="F:helicase activity"/>
    <property type="evidence" value="ECO:0007669"/>
    <property type="project" value="UniProtKB-KW"/>
</dbReference>
<evidence type="ECO:0000259" key="1">
    <source>
        <dbReference type="Pfam" id="PF04326"/>
    </source>
</evidence>
<dbReference type="Gene3D" id="3.30.950.30">
    <property type="entry name" value="Schlafen, AAA domain"/>
    <property type="match status" value="1"/>
</dbReference>
<dbReference type="Proteomes" id="UP000248856">
    <property type="component" value="Unassembled WGS sequence"/>
</dbReference>
<dbReference type="Pfam" id="PF13749">
    <property type="entry name" value="HATPase_c_4"/>
    <property type="match status" value="1"/>
</dbReference>